<dbReference type="AlphaFoldDB" id="A0A4Q7KFI6"/>
<feature type="domain" description="HTH luxR-type" evidence="4">
    <location>
        <begin position="125"/>
        <end position="190"/>
    </location>
</feature>
<sequence>MTVVGEAASVDEFAAGQSSGGHIDVAVIGMYDITACIAAVQALTDGGVTTNGSTPRGVLVMAPRYSDDALLSVLRAGARGYVIKGGSHRELLLGLRVVADGGAMFGSAVAGRLGGYLAEPRDHDGQHPFPALTARERQVLELIAKGHSNRRIARALVLSEKTVRNHVTRLYRKLDVTDRIAAATRARDNGIS</sequence>
<dbReference type="InterPro" id="IPR039420">
    <property type="entry name" value="WalR-like"/>
</dbReference>
<dbReference type="InterPro" id="IPR000792">
    <property type="entry name" value="Tscrpt_reg_LuxR_C"/>
</dbReference>
<dbReference type="PROSITE" id="PS50043">
    <property type="entry name" value="HTH_LUXR_2"/>
    <property type="match status" value="1"/>
</dbReference>
<evidence type="ECO:0000256" key="2">
    <source>
        <dbReference type="ARBA" id="ARBA00023125"/>
    </source>
</evidence>
<evidence type="ECO:0000256" key="3">
    <source>
        <dbReference type="ARBA" id="ARBA00023163"/>
    </source>
</evidence>
<keyword evidence="1" id="KW-0805">Transcription regulation</keyword>
<name>A0A4Q7KFI6_9PSEU</name>
<evidence type="ECO:0000313" key="6">
    <source>
        <dbReference type="Proteomes" id="UP000294257"/>
    </source>
</evidence>
<dbReference type="PANTHER" id="PTHR43214:SF24">
    <property type="entry name" value="TRANSCRIPTIONAL REGULATORY PROTEIN NARL-RELATED"/>
    <property type="match status" value="1"/>
</dbReference>
<dbReference type="SMART" id="SM00421">
    <property type="entry name" value="HTH_LUXR"/>
    <property type="match status" value="1"/>
</dbReference>
<gene>
    <name evidence="5" type="ORF">EV193_110122</name>
</gene>
<comment type="caution">
    <text evidence="5">The sequence shown here is derived from an EMBL/GenBank/DDBJ whole genome shotgun (WGS) entry which is preliminary data.</text>
</comment>
<dbReference type="CDD" id="cd06170">
    <property type="entry name" value="LuxR_C_like"/>
    <property type="match status" value="1"/>
</dbReference>
<evidence type="ECO:0000259" key="4">
    <source>
        <dbReference type="PROSITE" id="PS50043"/>
    </source>
</evidence>
<organism evidence="5 6">
    <name type="scientific">Herbihabitans rhizosphaerae</name>
    <dbReference type="NCBI Taxonomy" id="1872711"/>
    <lineage>
        <taxon>Bacteria</taxon>
        <taxon>Bacillati</taxon>
        <taxon>Actinomycetota</taxon>
        <taxon>Actinomycetes</taxon>
        <taxon>Pseudonocardiales</taxon>
        <taxon>Pseudonocardiaceae</taxon>
        <taxon>Herbihabitans</taxon>
    </lineage>
</organism>
<reference evidence="5 6" key="1">
    <citation type="submission" date="2019-02" db="EMBL/GenBank/DDBJ databases">
        <title>Genomic Encyclopedia of Type Strains, Phase IV (KMG-IV): sequencing the most valuable type-strain genomes for metagenomic binning, comparative biology and taxonomic classification.</title>
        <authorList>
            <person name="Goeker M."/>
        </authorList>
    </citation>
    <scope>NUCLEOTIDE SEQUENCE [LARGE SCALE GENOMIC DNA]</scope>
    <source>
        <strain evidence="5 6">DSM 101727</strain>
    </source>
</reference>
<dbReference type="PANTHER" id="PTHR43214">
    <property type="entry name" value="TWO-COMPONENT RESPONSE REGULATOR"/>
    <property type="match status" value="1"/>
</dbReference>
<dbReference type="Gene3D" id="3.40.50.2300">
    <property type="match status" value="1"/>
</dbReference>
<dbReference type="Proteomes" id="UP000294257">
    <property type="component" value="Unassembled WGS sequence"/>
</dbReference>
<dbReference type="Pfam" id="PF00196">
    <property type="entry name" value="GerE"/>
    <property type="match status" value="1"/>
</dbReference>
<accession>A0A4Q7KFI6</accession>
<keyword evidence="2 5" id="KW-0238">DNA-binding</keyword>
<dbReference type="SUPFAM" id="SSF46894">
    <property type="entry name" value="C-terminal effector domain of the bipartite response regulators"/>
    <property type="match status" value="1"/>
</dbReference>
<dbReference type="PRINTS" id="PR00038">
    <property type="entry name" value="HTHLUXR"/>
</dbReference>
<proteinExistence type="predicted"/>
<protein>
    <submittedName>
        <fullName evidence="5">DNA-binding NarL/FixJ family response regulator</fullName>
    </submittedName>
</protein>
<dbReference type="GO" id="GO:0006355">
    <property type="term" value="P:regulation of DNA-templated transcription"/>
    <property type="evidence" value="ECO:0007669"/>
    <property type="project" value="InterPro"/>
</dbReference>
<keyword evidence="3" id="KW-0804">Transcription</keyword>
<dbReference type="InterPro" id="IPR016032">
    <property type="entry name" value="Sig_transdc_resp-reg_C-effctor"/>
</dbReference>
<dbReference type="GO" id="GO:0003677">
    <property type="term" value="F:DNA binding"/>
    <property type="evidence" value="ECO:0007669"/>
    <property type="project" value="UniProtKB-KW"/>
</dbReference>
<dbReference type="PROSITE" id="PS00622">
    <property type="entry name" value="HTH_LUXR_1"/>
    <property type="match status" value="1"/>
</dbReference>
<evidence type="ECO:0000313" key="5">
    <source>
        <dbReference type="EMBL" id="RZS33972.1"/>
    </source>
</evidence>
<keyword evidence="6" id="KW-1185">Reference proteome</keyword>
<dbReference type="EMBL" id="SGWQ01000010">
    <property type="protein sequence ID" value="RZS33972.1"/>
    <property type="molecule type" value="Genomic_DNA"/>
</dbReference>
<evidence type="ECO:0000256" key="1">
    <source>
        <dbReference type="ARBA" id="ARBA00023015"/>
    </source>
</evidence>